<accession>A0A5C1YSN9</accession>
<proteinExistence type="predicted"/>
<dbReference type="AlphaFoldDB" id="A0A5C1YSN9"/>
<feature type="domain" description="Anti-sigma factor NepR" evidence="2">
    <location>
        <begin position="38"/>
        <end position="63"/>
    </location>
</feature>
<dbReference type="KEGG" id="acek:FLP30_11555"/>
<evidence type="ECO:0000313" key="4">
    <source>
        <dbReference type="Proteomes" id="UP000324536"/>
    </source>
</evidence>
<name>A0A5C1YSN9_9PROT</name>
<feature type="region of interest" description="Disordered" evidence="1">
    <location>
        <begin position="1"/>
        <end position="32"/>
    </location>
</feature>
<dbReference type="InterPro" id="IPR041649">
    <property type="entry name" value="NepR"/>
</dbReference>
<protein>
    <recommendedName>
        <fullName evidence="2">Anti-sigma factor NepR domain-containing protein</fullName>
    </recommendedName>
</protein>
<evidence type="ECO:0000256" key="1">
    <source>
        <dbReference type="SAM" id="MobiDB-lite"/>
    </source>
</evidence>
<evidence type="ECO:0000313" key="3">
    <source>
        <dbReference type="EMBL" id="QEO18715.1"/>
    </source>
</evidence>
<keyword evidence="4" id="KW-1185">Reference proteome</keyword>
<dbReference type="EMBL" id="CP043506">
    <property type="protein sequence ID" value="QEO18715.1"/>
    <property type="molecule type" value="Genomic_DNA"/>
</dbReference>
<evidence type="ECO:0000259" key="2">
    <source>
        <dbReference type="Pfam" id="PF18557"/>
    </source>
</evidence>
<dbReference type="Proteomes" id="UP000324536">
    <property type="component" value="Chromosome"/>
</dbReference>
<dbReference type="OrthoDB" id="7366948at2"/>
<dbReference type="Pfam" id="PF18557">
    <property type="entry name" value="NepR"/>
    <property type="match status" value="1"/>
</dbReference>
<gene>
    <name evidence="3" type="ORF">FLP30_11555</name>
</gene>
<organism evidence="3 4">
    <name type="scientific">Acetobacter vaccinii</name>
    <dbReference type="NCBI Taxonomy" id="2592655"/>
    <lineage>
        <taxon>Bacteria</taxon>
        <taxon>Pseudomonadati</taxon>
        <taxon>Pseudomonadota</taxon>
        <taxon>Alphaproteobacteria</taxon>
        <taxon>Acetobacterales</taxon>
        <taxon>Acetobacteraceae</taxon>
        <taxon>Acetobacter</taxon>
    </lineage>
</organism>
<feature type="compositionally biased region" description="Basic and acidic residues" evidence="1">
    <location>
        <begin position="9"/>
        <end position="22"/>
    </location>
</feature>
<sequence length="70" mass="8302">MPWAEGDEPESRVGKSREESPRQRPTKPQQRQAFDIWLERGLRQMFNDVVNEPVPEELLKLIQDDREKQG</sequence>
<reference evidence="3 4" key="1">
    <citation type="submission" date="2019-09" db="EMBL/GenBank/DDBJ databases">
        <title>Genome sequencing of strain KACC 21233.</title>
        <authorList>
            <person name="Heo J."/>
            <person name="Kim S.-J."/>
            <person name="Kim J.-S."/>
            <person name="Hong S.-B."/>
            <person name="Kwon S.-W."/>
        </authorList>
    </citation>
    <scope>NUCLEOTIDE SEQUENCE [LARGE SCALE GENOMIC DNA]</scope>
    <source>
        <strain evidence="3 4">KACC 21233</strain>
    </source>
</reference>